<sequence length="346" mass="39690">MSFHPYPFGNDYRGLDDGYGYGDAQDQSYIGGDYYADYGHEARDSYSAGDDLLLGDVVADDRLYDHDGWTCPDLYACTDFIEHPTPVYDAWGDESWEEEQYALADLMHYQQQLELDEALTEAERLQRWERRLAWEQLGEEERALRYRELAARNALGALGLGGGFWGRRFGGLDLDLTYLRSVPIRRGLFETPYRSRFSRYPRSFHDIARVSSICERMLSPNLSRFRADLARRYSPHFTRRGPRAFDPVLSVPTQYLRSSPPLSEGSGLHEQELRNRLRIAELRGVPSPLLSSSFGFQPCSDRAWNEALDLGAEEAGSIRVEVSKLQDGEFLKNGNFAHCVLPYLFY</sequence>
<keyword evidence="2" id="KW-1185">Reference proteome</keyword>
<dbReference type="OrthoDB" id="2529882at2759"/>
<name>A0A9P6W606_RHOMI</name>
<protein>
    <submittedName>
        <fullName evidence="1">Uncharacterized protein</fullName>
    </submittedName>
</protein>
<dbReference type="Proteomes" id="UP000777482">
    <property type="component" value="Unassembled WGS sequence"/>
</dbReference>
<gene>
    <name evidence="1" type="ORF">C6P46_000650</name>
</gene>
<accession>A0A9P6W606</accession>
<organism evidence="1 2">
    <name type="scientific">Rhodotorula mucilaginosa</name>
    <name type="common">Yeast</name>
    <name type="synonym">Rhodotorula rubra</name>
    <dbReference type="NCBI Taxonomy" id="5537"/>
    <lineage>
        <taxon>Eukaryota</taxon>
        <taxon>Fungi</taxon>
        <taxon>Dikarya</taxon>
        <taxon>Basidiomycota</taxon>
        <taxon>Pucciniomycotina</taxon>
        <taxon>Microbotryomycetes</taxon>
        <taxon>Sporidiobolales</taxon>
        <taxon>Sporidiobolaceae</taxon>
        <taxon>Rhodotorula</taxon>
    </lineage>
</organism>
<reference evidence="1 2" key="1">
    <citation type="submission" date="2020-11" db="EMBL/GenBank/DDBJ databases">
        <title>Kefir isolates.</title>
        <authorList>
            <person name="Marcisauskas S."/>
            <person name="Kim Y."/>
            <person name="Blasche S."/>
        </authorList>
    </citation>
    <scope>NUCLEOTIDE SEQUENCE [LARGE SCALE GENOMIC DNA]</scope>
    <source>
        <strain evidence="1 2">KR</strain>
    </source>
</reference>
<evidence type="ECO:0000313" key="2">
    <source>
        <dbReference type="Proteomes" id="UP000777482"/>
    </source>
</evidence>
<dbReference type="EMBL" id="PUHQ01000011">
    <property type="protein sequence ID" value="KAG0665024.1"/>
    <property type="molecule type" value="Genomic_DNA"/>
</dbReference>
<dbReference type="AlphaFoldDB" id="A0A9P6W606"/>
<proteinExistence type="predicted"/>
<evidence type="ECO:0000313" key="1">
    <source>
        <dbReference type="EMBL" id="KAG0665024.1"/>
    </source>
</evidence>
<comment type="caution">
    <text evidence="1">The sequence shown here is derived from an EMBL/GenBank/DDBJ whole genome shotgun (WGS) entry which is preliminary data.</text>
</comment>